<dbReference type="Gene3D" id="3.10.129.110">
    <property type="entry name" value="Polyketide synthase dehydratase"/>
    <property type="match status" value="2"/>
</dbReference>
<feature type="region of interest" description="N-terminal hotdog fold" evidence="8">
    <location>
        <begin position="2698"/>
        <end position="2817"/>
    </location>
</feature>
<dbReference type="GO" id="GO:0004315">
    <property type="term" value="F:3-oxoacyl-[acyl-carrier-protein] synthase activity"/>
    <property type="evidence" value="ECO:0007669"/>
    <property type="project" value="InterPro"/>
</dbReference>
<dbReference type="PROSITE" id="PS50075">
    <property type="entry name" value="CARRIER"/>
    <property type="match status" value="3"/>
</dbReference>
<keyword evidence="6" id="KW-0511">Multifunctional enzyme</keyword>
<accession>A0A561UQ04</accession>
<dbReference type="PANTHER" id="PTHR43775">
    <property type="entry name" value="FATTY ACID SYNTHASE"/>
    <property type="match status" value="1"/>
</dbReference>
<dbReference type="Pfam" id="PF21089">
    <property type="entry name" value="PKS_DH_N"/>
    <property type="match status" value="2"/>
</dbReference>
<dbReference type="SMART" id="SM00825">
    <property type="entry name" value="PKS_KS"/>
    <property type="match status" value="2"/>
</dbReference>
<dbReference type="SMART" id="SM01294">
    <property type="entry name" value="PKS_PP_betabranch"/>
    <property type="match status" value="2"/>
</dbReference>
<dbReference type="Pfam" id="PF02801">
    <property type="entry name" value="Ketoacyl-synt_C"/>
    <property type="match status" value="2"/>
</dbReference>
<dbReference type="InterPro" id="IPR009081">
    <property type="entry name" value="PP-bd_ACP"/>
</dbReference>
<sequence length="3588" mass="371720">MMASRSDSVLARLLAATAPSEHRRLVLDLVSRTAVGALKAARPEAGDTLDTARTFAELGFDSLASVDLQARLVAATGLDLPVTVVYECPTPAALVDRLLAGALGAVAVEPEATAAATGAVEGEPIAIVGIGCRFAGGVDSPDDLWQLLRDGGEVLSGFPEDRGWDLDRMFDEDPETPGSSYVRTGGFLDTATRFDADFFGISPREALGMDPQQRLVLETAWQALEHAGVDPLALRGTEAGMFFGAEVQEYGPRLHEAPDGLDAYLMTGNAPSVISGRVAYVLGSVGPAVTVDTACSASLVAIHLACQSLRAGESSLALAGGVAVMGGPGVFTAFSRQRGLAPDGRCKAFAAGADGTGFAEGVGVLVLERLSEARRNGHRVLAVVRGSAVNQDGASNGLTAPSGTSQQRLIRQALANAGLSAAEVDAVDAHGTGTTLGDPIEASALIATYGQDRPADAPLLLGSAKSNLGHTQGAAGVAGVIKMVLSMRHGFLPKSLHIDAPSPHVDWSAGAVELLTEGRPWPRTGAPRRAGVSSFGVSGTNAHVLLEHEVAEPVDEEPAVADPGVLPFVLSARGEQALRDRAADLLPLLDRDEVRLADLSHSLATTRAGLVNRAAIVAADREELRAALAAIAAGTIPTAVAGPGKLAFLFTGQGSQRLAMGRQLVDASPVFAEALAQACGYLDLQLELPLTEVLFAAEGSAEAELLHRTEYAQPALFAIEVALFRLAESWGLRPDYLAGHSIGELAAAHVAGVLTLEDAAILVAARGRLMQALPPGGAMVAVQAAEAEVVPLLTERVGLAAVNGPRAVVLSGAEPEVLRIAGELAQAGHRTKRLRVSHAFHSPLMEPVLAEFRRIAKVLAYAAPKIPIVSTVTGELCGERMATAEYWVEHVVAQVRFADAVDWLAEAGVGTFLEIGPDGVLCAMAQECLADADAEVGTVFAPLLRRDHTEPRQALLALAAAYCAGVPVDWARFHAGGAGRRIDLPTYPFQRKRFWLEPGSARADLADLGQLPAGHPLLGAVVAVGADGVVLTGHLSLRARPWLADHVIAGRVLFPGTAFVELAVRAGDQVGAGAIEELTLGAPLVLPAEGGVGVQVAVGEPDETGRRQLTVHSRADGADAGPWTQHASGVLAPAAEPLPQPLDSWPPQGAEAIDLTGVYDGLAAQGYGYGPAFQGLRAAWRHGGEVFAEVELPAELVAEAAEFGLHPALLDAALHAADLGAEPRAEVLVPFAWTGVSLHATGAAAVRVRITRPGRDTLALDFADAAGAPLATVRGLVSRPVPDGELLYAVRQSPLAVPGEPEPLRIAVLDGELASIAPADGALPQVVVLRAPAGDGALPSAARSATARVLRVLQDWLAEDRFADTTLVVVTSPALAQAPVRGLVRSAQAEHPGRFVLIEHADLPTDAELTAALATGEPELSLMGDQLTAPRLTVLPPAAAPAPEWGRVLITGGTGGLGGLLARHLVAEHGVRSLVLAGRRGSAPELQAELAGLGAEVTVVGCDVGDRAALAALLAAHPVDSVVHAAGTVRDAVIGSLTEEALAEVFRAKVDGAWHLHELTLHQDIRRFVLFSSLSAVLDGAGQGNYAAANAFLDALAEHRAAVGLPATALAWGLWTGGAGMGAALDEAALARIARYGLPGLDAAHSLRLFDAAVRTGEARVVPVELDAAAVRGRADGIPALLSGLVRPASRRTSAARGTRDLAAADGGLGGLGALPAAERERAVLELVRTEVAVVLRHEGAAAISPTRAFTELGFDSLAAVELRNRLNSATGLRLPATLVFDYPSPKLLAAHIRDTLFGAAPEEPAAPVAATVQGDPIVIVGMSCRYPGGVESPEDLWRLVADGVDTIGEFPADRGWDTGAIYDPVPGTPGRTYSREGGFLYRAAEFDADFFGISPREAVAMDPQQRLLLEVSWEAFERAGIDPATVRGTATGVFAGVMYHDYGSWLTDAPEEVAAYVGNGTLGSVVSGRVAYALGLEGPAVTVDTACSSSLVTLHLAAQALRGGECTLALAGGVTVMSTPDTFIDFSRQRGQAPDGRCKSFADAADGTGWGEGVGMLVLERLSDAERNGHRVLAVLRGSAINQDGASNGLTAPNGPSQQRVIRQALATAGLSAAEVDVVEAHGTGTTLGDPIEAQALLATYGQEHSAERPLWLGSVKSNIGHTQAAAGVAGVIKMVQAMRHGVLPRTLHVDAPSNKVDWSAGEVRLLTDSQPWPEVDRPRRAGISSFGISGTNAHVILEAAPVAEDSPATGTPPTLVALPLSGRSPEALAAQAERLADIDGPALADLGLALASTRSRHSHRAVVLAGERAELDAALAALSAGSEAPGLVTGTVDEGGLAFLFSGQGSQRPGMGRQWYETFPVFAEHFDRVAARLDPELDRPLAEVVFGTDAELLGRTAYTQAALFAVEVALFRLLESFGLRPDLLAGHSIGELGAAHVSGVWSLADAAKAVAARGRLMQALPEGGAMVAVRAGEAEVRPLLDERVGIAAVNGPRSVVLSGDTEAVLELAARFERSKRLTVSHAFHSPRMDGMLAEFGAVLAELDYAEPVIPIVSTLTGRPADPAQLCTPEYWVRHVREGVRFADAVAALAEQGVSTFLELGPDAVLSALGPDCLPEEAQAVFAPVARKDKPEAAELLGAVALAHTRGAALNWQALYGDYTGRAVELPTYAFQHRRFWLDAPAAKGDPGSLGQAPVDHPLVGAGIRLAASDEVLLTGRVSRATHPVLAEHAVLGTVLLPGTALVDLAIRAGDLLGLPVLEELTLQAPLLLPESTAVQLQVVAGHDGAVRIFSRPAGAEEGSWTTHATGLLAPGGTARPEPLTQWPPTGATEVDVTGLYQRMRTEGYEYGPVFQGVKAAWRRGAEVFTELELPDAARSEAARFGLHPALLDAALHATALLDEEHEARPAEGGVLLPFAWNGVELHAGGATAARVRLTREEGGEGIRIELADGAGAPLATVSSFVTRPVAAGQLAPQQDSLFTVELTPRPELAAQGTGERQFAVLGTDGLGLGAPVHPDLGALGDAVPEVVLLPVPTVTDAPVPTAVRAALHGVLGPVQEWLREDRYAKATLVVLTAGGLADAAVRGLVRAAQAEDPGRIVLVDSEGGNSVTLPLLAAAVESGEPELVLREGGFQVPRLVRVLPAQAEQEDADWGTVLITGGTGGLGALVARHLVTGHGVRSLVLAGRRGPQAPEARQLQAELAELGSQVAVVACDVADRAALAALLADHPVRSIVHTAGVLDDALIGSLTPDRLDPVLRPKVDGAWYLHELTLDQDISRFVLFSSAAGTLDATGQGNYAAANVFLDALAEHRAAGGLPATALAWGLWAGAGGMGGQLGAADLERIERSGIGALDPAEGLALFDAAVRAGRATLVPARLDLAALRERGEAVPAVLRALVRPAVRRDAAGGATGSQGAASLPQRLSGLPAADHEHAVLEAVRSQVAAVLGHDGPSAVQPRRAFTELGFDSLAAVELRNKLNAVSGLRLPSTLIFDYATPAALAGYLLTRLRPEPGEVAERPDDAQVADLLAGIPVARLRESGLLERLLELSEAGHTPAAEADGASVTKSLDIKSMDVTDLIRTALDRSDAK</sequence>
<reference evidence="12 13" key="1">
    <citation type="submission" date="2019-06" db="EMBL/GenBank/DDBJ databases">
        <title>Sequencing the genomes of 1000 actinobacteria strains.</title>
        <authorList>
            <person name="Klenk H.-P."/>
        </authorList>
    </citation>
    <scope>NUCLEOTIDE SEQUENCE [LARGE SCALE GENOMIC DNA]</scope>
    <source>
        <strain evidence="12 13">DSM 44826</strain>
    </source>
</reference>
<dbReference type="InterPro" id="IPR006162">
    <property type="entry name" value="Ppantetheine_attach_site"/>
</dbReference>
<dbReference type="SUPFAM" id="SSF55048">
    <property type="entry name" value="Probable ACP-binding domain of malonyl-CoA ACP transacylase"/>
    <property type="match status" value="2"/>
</dbReference>
<dbReference type="FunFam" id="3.40.366.10:FF:000002">
    <property type="entry name" value="Probable polyketide synthase 2"/>
    <property type="match status" value="1"/>
</dbReference>
<dbReference type="GO" id="GO:0004312">
    <property type="term" value="F:fatty acid synthase activity"/>
    <property type="evidence" value="ECO:0007669"/>
    <property type="project" value="TreeGrafter"/>
</dbReference>
<evidence type="ECO:0000259" key="9">
    <source>
        <dbReference type="PROSITE" id="PS50075"/>
    </source>
</evidence>
<dbReference type="InterPro" id="IPR049552">
    <property type="entry name" value="PKS_DH_N"/>
</dbReference>
<dbReference type="InterPro" id="IPR020841">
    <property type="entry name" value="PKS_Beta-ketoAc_synthase_dom"/>
</dbReference>
<dbReference type="InterPro" id="IPR020807">
    <property type="entry name" value="PKS_DH"/>
</dbReference>
<dbReference type="InterPro" id="IPR014030">
    <property type="entry name" value="Ketoacyl_synth_N"/>
</dbReference>
<dbReference type="GO" id="GO:0031177">
    <property type="term" value="F:phosphopantetheine binding"/>
    <property type="evidence" value="ECO:0007669"/>
    <property type="project" value="InterPro"/>
</dbReference>
<comment type="caution">
    <text evidence="12">The sequence shown here is derived from an EMBL/GenBank/DDBJ whole genome shotgun (WGS) entry which is preliminary data.</text>
</comment>
<dbReference type="Pfam" id="PF00109">
    <property type="entry name" value="ketoacyl-synt"/>
    <property type="match status" value="2"/>
</dbReference>
<keyword evidence="13" id="KW-1185">Reference proteome</keyword>
<evidence type="ECO:0000256" key="7">
    <source>
        <dbReference type="ARBA" id="ARBA00023315"/>
    </source>
</evidence>
<dbReference type="Gene3D" id="3.40.366.10">
    <property type="entry name" value="Malonyl-Coenzyme A Acyl Carrier Protein, domain 2"/>
    <property type="match status" value="2"/>
</dbReference>
<evidence type="ECO:0000313" key="13">
    <source>
        <dbReference type="Proteomes" id="UP000317940"/>
    </source>
</evidence>
<feature type="active site" description="Proton donor; for dehydratase activity" evidence="8">
    <location>
        <position position="1211"/>
    </location>
</feature>
<name>A0A561UQ04_9ACTN</name>
<dbReference type="InterPro" id="IPR016039">
    <property type="entry name" value="Thiolase-like"/>
</dbReference>
<dbReference type="InterPro" id="IPR018201">
    <property type="entry name" value="Ketoacyl_synth_AS"/>
</dbReference>
<keyword evidence="4 12" id="KW-0808">Transferase</keyword>
<dbReference type="InterPro" id="IPR032821">
    <property type="entry name" value="PKS_assoc"/>
</dbReference>
<dbReference type="Proteomes" id="UP000317940">
    <property type="component" value="Unassembled WGS sequence"/>
</dbReference>
<gene>
    <name evidence="12" type="ORF">FHX73_115351</name>
</gene>
<dbReference type="RefSeq" id="WP_145907796.1">
    <property type="nucleotide sequence ID" value="NZ_BAAAMZ010000007.1"/>
</dbReference>
<feature type="domain" description="Carrier" evidence="9">
    <location>
        <begin position="1722"/>
        <end position="1797"/>
    </location>
</feature>
<dbReference type="InterPro" id="IPR020806">
    <property type="entry name" value="PKS_PP-bd"/>
</dbReference>
<dbReference type="InterPro" id="IPR014031">
    <property type="entry name" value="Ketoacyl_synth_C"/>
</dbReference>
<feature type="active site" description="Proton donor; for dehydratase activity" evidence="8">
    <location>
        <position position="2890"/>
    </location>
</feature>
<dbReference type="SMART" id="SM00827">
    <property type="entry name" value="PKS_AT"/>
    <property type="match status" value="2"/>
</dbReference>
<dbReference type="InterPro" id="IPR036736">
    <property type="entry name" value="ACP-like_sf"/>
</dbReference>
<dbReference type="Pfam" id="PF22953">
    <property type="entry name" value="SpnB_Rossmann"/>
    <property type="match status" value="2"/>
</dbReference>
<evidence type="ECO:0000256" key="6">
    <source>
        <dbReference type="ARBA" id="ARBA00023268"/>
    </source>
</evidence>
<dbReference type="PROSITE" id="PS52004">
    <property type="entry name" value="KS3_2"/>
    <property type="match status" value="2"/>
</dbReference>
<dbReference type="InterPro" id="IPR016035">
    <property type="entry name" value="Acyl_Trfase/lysoPLipase"/>
</dbReference>
<evidence type="ECO:0000256" key="5">
    <source>
        <dbReference type="ARBA" id="ARBA00023194"/>
    </source>
</evidence>
<feature type="region of interest" description="C-terminal hotdog fold" evidence="8">
    <location>
        <begin position="1150"/>
        <end position="1287"/>
    </location>
</feature>
<dbReference type="Pfam" id="PF00698">
    <property type="entry name" value="Acyl_transf_1"/>
    <property type="match status" value="2"/>
</dbReference>
<dbReference type="Pfam" id="PF16197">
    <property type="entry name" value="KAsynt_C_assoc"/>
    <property type="match status" value="2"/>
</dbReference>
<dbReference type="InterPro" id="IPR057326">
    <property type="entry name" value="KR_dom"/>
</dbReference>
<dbReference type="Pfam" id="PF08659">
    <property type="entry name" value="KR"/>
    <property type="match status" value="2"/>
</dbReference>
<dbReference type="InterPro" id="IPR049900">
    <property type="entry name" value="PKS_mFAS_DH"/>
</dbReference>
<dbReference type="InterPro" id="IPR042104">
    <property type="entry name" value="PKS_dehydratase_sf"/>
</dbReference>
<dbReference type="InterPro" id="IPR036291">
    <property type="entry name" value="NAD(P)-bd_dom_sf"/>
</dbReference>
<organism evidence="12 13">
    <name type="scientific">Kitasatospora viridis</name>
    <dbReference type="NCBI Taxonomy" id="281105"/>
    <lineage>
        <taxon>Bacteria</taxon>
        <taxon>Bacillati</taxon>
        <taxon>Actinomycetota</taxon>
        <taxon>Actinomycetes</taxon>
        <taxon>Kitasatosporales</taxon>
        <taxon>Streptomycetaceae</taxon>
        <taxon>Kitasatospora</taxon>
    </lineage>
</organism>
<dbReference type="PANTHER" id="PTHR43775:SF51">
    <property type="entry name" value="INACTIVE PHENOLPHTHIOCEROL SYNTHESIS POLYKETIDE SYNTHASE TYPE I PKS1-RELATED"/>
    <property type="match status" value="1"/>
</dbReference>
<comment type="pathway">
    <text evidence="1">Antibiotic biosynthesis.</text>
</comment>
<feature type="active site" description="Proton acceptor; for dehydratase activity" evidence="8">
    <location>
        <position position="1046"/>
    </location>
</feature>
<keyword evidence="3" id="KW-0597">Phosphoprotein</keyword>
<dbReference type="PROSITE" id="PS00606">
    <property type="entry name" value="KS3_1"/>
    <property type="match status" value="2"/>
</dbReference>
<proteinExistence type="predicted"/>
<dbReference type="Gene3D" id="3.40.50.720">
    <property type="entry name" value="NAD(P)-binding Rossmann-like Domain"/>
    <property type="match status" value="2"/>
</dbReference>
<dbReference type="CDD" id="cd08956">
    <property type="entry name" value="KR_3_FAS_SDR_x"/>
    <property type="match status" value="2"/>
</dbReference>
<dbReference type="InterPro" id="IPR049551">
    <property type="entry name" value="PKS_DH_C"/>
</dbReference>
<feature type="domain" description="Carrier" evidence="9">
    <location>
        <begin position="3432"/>
        <end position="3507"/>
    </location>
</feature>
<dbReference type="EMBL" id="VIWT01000001">
    <property type="protein sequence ID" value="TWG01458.1"/>
    <property type="molecule type" value="Genomic_DNA"/>
</dbReference>
<dbReference type="Gene3D" id="3.40.47.10">
    <property type="match status" value="2"/>
</dbReference>
<dbReference type="InterPro" id="IPR055123">
    <property type="entry name" value="SpnB-like_Rossmann"/>
</dbReference>
<evidence type="ECO:0000313" key="12">
    <source>
        <dbReference type="EMBL" id="TWG01458.1"/>
    </source>
</evidence>
<dbReference type="SUPFAM" id="SSF51735">
    <property type="entry name" value="NAD(P)-binding Rossmann-fold domains"/>
    <property type="match status" value="4"/>
</dbReference>
<evidence type="ECO:0000259" key="11">
    <source>
        <dbReference type="PROSITE" id="PS52019"/>
    </source>
</evidence>
<keyword evidence="7" id="KW-0012">Acyltransferase</keyword>
<keyword evidence="2" id="KW-0596">Phosphopantetheine</keyword>
<dbReference type="Gene3D" id="3.30.70.3290">
    <property type="match status" value="2"/>
</dbReference>
<dbReference type="PROSITE" id="PS00012">
    <property type="entry name" value="PHOSPHOPANTETHEINE"/>
    <property type="match status" value="2"/>
</dbReference>
<feature type="region of interest" description="N-terminal hotdog fold" evidence="8">
    <location>
        <begin position="1015"/>
        <end position="1138"/>
    </location>
</feature>
<dbReference type="InterPro" id="IPR013968">
    <property type="entry name" value="PKS_KR"/>
</dbReference>
<feature type="domain" description="PKS/mFAS DH" evidence="11">
    <location>
        <begin position="1015"/>
        <end position="1287"/>
    </location>
</feature>
<feature type="domain" description="Ketosynthase family 3 (KS3)" evidence="10">
    <location>
        <begin position="1815"/>
        <end position="2241"/>
    </location>
</feature>
<dbReference type="GO" id="GO:0006633">
    <property type="term" value="P:fatty acid biosynthetic process"/>
    <property type="evidence" value="ECO:0007669"/>
    <property type="project" value="InterPro"/>
</dbReference>
<evidence type="ECO:0000256" key="4">
    <source>
        <dbReference type="ARBA" id="ARBA00022679"/>
    </source>
</evidence>
<dbReference type="SMART" id="SM00822">
    <property type="entry name" value="PKS_KR"/>
    <property type="match status" value="2"/>
</dbReference>
<feature type="domain" description="Ketosynthase family 3 (KS3)" evidence="10">
    <location>
        <begin position="122"/>
        <end position="548"/>
    </location>
</feature>
<protein>
    <submittedName>
        <fullName evidence="12">Acyl transferase domain-containing protein</fullName>
    </submittedName>
</protein>
<dbReference type="SUPFAM" id="SSF47336">
    <property type="entry name" value="ACP-like"/>
    <property type="match status" value="3"/>
</dbReference>
<dbReference type="InterPro" id="IPR001227">
    <property type="entry name" value="Ac_transferase_dom_sf"/>
</dbReference>
<feature type="domain" description="Carrier" evidence="9">
    <location>
        <begin position="24"/>
        <end position="102"/>
    </location>
</feature>
<dbReference type="FunFam" id="1.10.1200.10:FF:000007">
    <property type="entry name" value="Probable polyketide synthase pks17"/>
    <property type="match status" value="2"/>
</dbReference>
<dbReference type="Pfam" id="PF14765">
    <property type="entry name" value="PS-DH"/>
    <property type="match status" value="2"/>
</dbReference>
<evidence type="ECO:0000256" key="2">
    <source>
        <dbReference type="ARBA" id="ARBA00022450"/>
    </source>
</evidence>
<dbReference type="CDD" id="cd00833">
    <property type="entry name" value="PKS"/>
    <property type="match status" value="2"/>
</dbReference>
<feature type="domain" description="PKS/mFAS DH" evidence="11">
    <location>
        <begin position="2698"/>
        <end position="2973"/>
    </location>
</feature>
<evidence type="ECO:0000256" key="8">
    <source>
        <dbReference type="PROSITE-ProRule" id="PRU01363"/>
    </source>
</evidence>
<dbReference type="SUPFAM" id="SSF52151">
    <property type="entry name" value="FabD/lysophospholipase-like"/>
    <property type="match status" value="2"/>
</dbReference>
<feature type="region of interest" description="C-terminal hotdog fold" evidence="8">
    <location>
        <begin position="2829"/>
        <end position="2973"/>
    </location>
</feature>
<dbReference type="SMART" id="SM00823">
    <property type="entry name" value="PKS_PP"/>
    <property type="match status" value="3"/>
</dbReference>
<dbReference type="PROSITE" id="PS52019">
    <property type="entry name" value="PKS_MFAS_DH"/>
    <property type="match status" value="2"/>
</dbReference>
<keyword evidence="5" id="KW-0045">Antibiotic biosynthesis</keyword>
<feature type="active site" description="Proton acceptor; for dehydratase activity" evidence="8">
    <location>
        <position position="2730"/>
    </location>
</feature>
<evidence type="ECO:0000256" key="3">
    <source>
        <dbReference type="ARBA" id="ARBA00022553"/>
    </source>
</evidence>
<dbReference type="GO" id="GO:0033068">
    <property type="term" value="P:macrolide biosynthetic process"/>
    <property type="evidence" value="ECO:0007669"/>
    <property type="project" value="UniProtKB-ARBA"/>
</dbReference>
<dbReference type="InterPro" id="IPR014043">
    <property type="entry name" value="Acyl_transferase_dom"/>
</dbReference>
<dbReference type="InterPro" id="IPR050091">
    <property type="entry name" value="PKS_NRPS_Biosynth_Enz"/>
</dbReference>
<dbReference type="Gene3D" id="1.10.1200.10">
    <property type="entry name" value="ACP-like"/>
    <property type="match status" value="3"/>
</dbReference>
<dbReference type="FunFam" id="3.40.47.10:FF:000019">
    <property type="entry name" value="Polyketide synthase type I"/>
    <property type="match status" value="2"/>
</dbReference>
<evidence type="ECO:0000259" key="10">
    <source>
        <dbReference type="PROSITE" id="PS52004"/>
    </source>
</evidence>
<dbReference type="SUPFAM" id="SSF53901">
    <property type="entry name" value="Thiolase-like"/>
    <property type="match status" value="2"/>
</dbReference>
<dbReference type="InterPro" id="IPR016036">
    <property type="entry name" value="Malonyl_transacylase_ACP-bd"/>
</dbReference>
<dbReference type="SMART" id="SM00826">
    <property type="entry name" value="PKS_DH"/>
    <property type="match status" value="2"/>
</dbReference>
<evidence type="ECO:0000256" key="1">
    <source>
        <dbReference type="ARBA" id="ARBA00004792"/>
    </source>
</evidence>
<dbReference type="OrthoDB" id="9778690at2"/>
<dbReference type="Pfam" id="PF00550">
    <property type="entry name" value="PP-binding"/>
    <property type="match status" value="3"/>
</dbReference>